<dbReference type="STRING" id="1218098.GCA_001598715_01968"/>
<feature type="domain" description="Flavodoxin-like fold" evidence="7">
    <location>
        <begin position="3"/>
        <end position="147"/>
    </location>
</feature>
<dbReference type="GO" id="GO:0009055">
    <property type="term" value="F:electron transfer activity"/>
    <property type="evidence" value="ECO:0007669"/>
    <property type="project" value="UniProtKB-UniRule"/>
</dbReference>
<keyword evidence="2 6" id="KW-0288">FMN</keyword>
<feature type="binding site" evidence="6">
    <location>
        <begin position="95"/>
        <end position="98"/>
    </location>
    <ligand>
        <name>FMN</name>
        <dbReference type="ChEBI" id="CHEBI:58210"/>
    </ligand>
</feature>
<dbReference type="InterPro" id="IPR029039">
    <property type="entry name" value="Flavoprotein-like_sf"/>
</dbReference>
<evidence type="ECO:0000256" key="2">
    <source>
        <dbReference type="ARBA" id="ARBA00022643"/>
    </source>
</evidence>
<dbReference type="EC" id="1.6.5.-" evidence="6"/>
<comment type="caution">
    <text evidence="6">Lacks conserved residue(s) required for the propagation of feature annotation.</text>
</comment>
<evidence type="ECO:0000256" key="1">
    <source>
        <dbReference type="ARBA" id="ARBA00022630"/>
    </source>
</evidence>
<evidence type="ECO:0000313" key="9">
    <source>
        <dbReference type="Proteomes" id="UP000254487"/>
    </source>
</evidence>
<evidence type="ECO:0000259" key="7">
    <source>
        <dbReference type="Pfam" id="PF02525"/>
    </source>
</evidence>
<dbReference type="GO" id="GO:0016655">
    <property type="term" value="F:oxidoreductase activity, acting on NAD(P)H, quinone or similar compound as acceptor"/>
    <property type="evidence" value="ECO:0007669"/>
    <property type="project" value="InterPro"/>
</dbReference>
<accession>A0A378AF09</accession>
<dbReference type="Gene3D" id="3.40.50.360">
    <property type="match status" value="1"/>
</dbReference>
<keyword evidence="4 6" id="KW-0520">NAD</keyword>
<dbReference type="GO" id="GO:0016652">
    <property type="term" value="F:oxidoreductase activity, acting on NAD(P)H as acceptor"/>
    <property type="evidence" value="ECO:0007669"/>
    <property type="project" value="UniProtKB-UniRule"/>
</dbReference>
<dbReference type="AlphaFoldDB" id="A0A378AF09"/>
<dbReference type="SUPFAM" id="SSF52218">
    <property type="entry name" value="Flavoproteins"/>
    <property type="match status" value="1"/>
</dbReference>
<reference evidence="8 9" key="1">
    <citation type="submission" date="2018-06" db="EMBL/GenBank/DDBJ databases">
        <authorList>
            <consortium name="Pathogen Informatics"/>
            <person name="Doyle S."/>
        </authorList>
    </citation>
    <scope>NUCLEOTIDE SEQUENCE [LARGE SCALE GENOMIC DNA]</scope>
    <source>
        <strain evidence="8 9">NCTC10313</strain>
    </source>
</reference>
<sequence>MANVLVLKSSINGETSLTNQLINEFLAARQAAGHGDRLIEHDLSSMALPTLDRPLFAALRGAVDPQPAIREAVALSDQLIAELKASDLLVIGAPMYNLNVPTDLKKWFDLVARARETFRYTESWPQGLVEGVRAVVVSSRGGIHQGRNYRRRHALSARGTGADGDPGGGIYLCRRAGQSPAWSRRRDRQRPGADCPARRSGLSRGEIVLALAAFLF</sequence>
<dbReference type="InterPro" id="IPR023048">
    <property type="entry name" value="NADH:quinone_OxRdtase_FMN_depd"/>
</dbReference>
<comment type="cofactor">
    <cofactor evidence="6">
        <name>FMN</name>
        <dbReference type="ChEBI" id="CHEBI:58210"/>
    </cofactor>
    <text evidence="6">Binds 1 FMN per subunit.</text>
</comment>
<dbReference type="InterPro" id="IPR050104">
    <property type="entry name" value="FMN-dep_NADH:Q_OxRdtase_AzoR1"/>
</dbReference>
<feature type="binding site" evidence="6">
    <location>
        <begin position="139"/>
        <end position="142"/>
    </location>
    <ligand>
        <name>FMN</name>
        <dbReference type="ChEBI" id="CHEBI:58210"/>
    </ligand>
</feature>
<dbReference type="PANTHER" id="PTHR43741:SF2">
    <property type="entry name" value="FMN-DEPENDENT NADH:QUINONE OXIDOREDUCTASE"/>
    <property type="match status" value="1"/>
</dbReference>
<dbReference type="Pfam" id="PF02525">
    <property type="entry name" value="Flavodoxin_2"/>
    <property type="match status" value="1"/>
</dbReference>
<dbReference type="InterPro" id="IPR003680">
    <property type="entry name" value="Flavodoxin_fold"/>
</dbReference>
<proteinExistence type="inferred from homology"/>
<gene>
    <name evidence="8" type="primary">azoR_2</name>
    <name evidence="6" type="synonym">azoR</name>
    <name evidence="8" type="ORF">NCTC10313_05459</name>
</gene>
<dbReference type="PANTHER" id="PTHR43741">
    <property type="entry name" value="FMN-DEPENDENT NADH-AZOREDUCTASE 1"/>
    <property type="match status" value="1"/>
</dbReference>
<evidence type="ECO:0000256" key="5">
    <source>
        <dbReference type="ARBA" id="ARBA00048542"/>
    </source>
</evidence>
<evidence type="ECO:0000313" key="8">
    <source>
        <dbReference type="EMBL" id="STV07049.1"/>
    </source>
</evidence>
<comment type="catalytic activity">
    <reaction evidence="5">
        <text>N,N-dimethyl-1,4-phenylenediamine + anthranilate + 2 NAD(+) = 2-(4-dimethylaminophenyl)diazenylbenzoate + 2 NADH + 2 H(+)</text>
        <dbReference type="Rhea" id="RHEA:55872"/>
        <dbReference type="ChEBI" id="CHEBI:15378"/>
        <dbReference type="ChEBI" id="CHEBI:15783"/>
        <dbReference type="ChEBI" id="CHEBI:16567"/>
        <dbReference type="ChEBI" id="CHEBI:57540"/>
        <dbReference type="ChEBI" id="CHEBI:57945"/>
        <dbReference type="ChEBI" id="CHEBI:71579"/>
        <dbReference type="EC" id="1.7.1.17"/>
    </reaction>
    <physiologicalReaction direction="right-to-left" evidence="5">
        <dbReference type="Rhea" id="RHEA:55874"/>
    </physiologicalReaction>
</comment>
<feature type="binding site" evidence="6">
    <location>
        <position position="10"/>
    </location>
    <ligand>
        <name>FMN</name>
        <dbReference type="ChEBI" id="CHEBI:58210"/>
    </ligand>
</feature>
<comment type="catalytic activity">
    <reaction evidence="6">
        <text>2 a quinone + NADH + H(+) = 2 a 1,4-benzosemiquinone + NAD(+)</text>
        <dbReference type="Rhea" id="RHEA:65952"/>
        <dbReference type="ChEBI" id="CHEBI:15378"/>
        <dbReference type="ChEBI" id="CHEBI:57540"/>
        <dbReference type="ChEBI" id="CHEBI:57945"/>
        <dbReference type="ChEBI" id="CHEBI:132124"/>
        <dbReference type="ChEBI" id="CHEBI:134225"/>
    </reaction>
</comment>
<protein>
    <recommendedName>
        <fullName evidence="6">FMN dependent NADH:quinone oxidoreductase</fullName>
        <ecNumber evidence="6">1.6.5.-</ecNumber>
    </recommendedName>
    <alternativeName>
        <fullName evidence="6">Azo-dye reductase</fullName>
    </alternativeName>
    <alternativeName>
        <fullName evidence="6">FMN-dependent NADH-azo compound oxidoreductase</fullName>
    </alternativeName>
    <alternativeName>
        <fullName evidence="6">FMN-dependent NADH-azoreductase</fullName>
        <ecNumber evidence="6">1.7.1.17</ecNumber>
    </alternativeName>
</protein>
<evidence type="ECO:0000256" key="4">
    <source>
        <dbReference type="ARBA" id="ARBA00023027"/>
    </source>
</evidence>
<organism evidence="8 9">
    <name type="scientific">Klebsiella pneumoniae subsp. ozaenae</name>
    <dbReference type="NCBI Taxonomy" id="574"/>
    <lineage>
        <taxon>Bacteria</taxon>
        <taxon>Pseudomonadati</taxon>
        <taxon>Pseudomonadota</taxon>
        <taxon>Gammaproteobacteria</taxon>
        <taxon>Enterobacterales</taxon>
        <taxon>Enterobacteriaceae</taxon>
        <taxon>Klebsiella/Raoultella group</taxon>
        <taxon>Klebsiella</taxon>
        <taxon>Klebsiella pneumoniae complex</taxon>
    </lineage>
</organism>
<keyword evidence="1 6" id="KW-0285">Flavoprotein</keyword>
<comment type="function">
    <text evidence="6">Quinone reductase that provides resistance to thiol-specific stress caused by electrophilic quinones.</text>
</comment>
<comment type="function">
    <text evidence="6">Also exhibits azoreductase activity. Catalyzes the reductive cleavage of the azo bond in aromatic azo compounds to the corresponding amines.</text>
</comment>
<dbReference type="HAMAP" id="MF_01216">
    <property type="entry name" value="Azoreductase_type1"/>
    <property type="match status" value="1"/>
</dbReference>
<dbReference type="EMBL" id="UGLW01000003">
    <property type="protein sequence ID" value="STV07049.1"/>
    <property type="molecule type" value="Genomic_DNA"/>
</dbReference>
<dbReference type="EC" id="1.7.1.17" evidence="6"/>
<comment type="similarity">
    <text evidence="6">Belongs to the azoreductase type 1 family.</text>
</comment>
<dbReference type="Proteomes" id="UP000254487">
    <property type="component" value="Unassembled WGS sequence"/>
</dbReference>
<dbReference type="GO" id="GO:0010181">
    <property type="term" value="F:FMN binding"/>
    <property type="evidence" value="ECO:0007669"/>
    <property type="project" value="UniProtKB-UniRule"/>
</dbReference>
<evidence type="ECO:0000256" key="3">
    <source>
        <dbReference type="ARBA" id="ARBA00023002"/>
    </source>
</evidence>
<evidence type="ECO:0000256" key="6">
    <source>
        <dbReference type="HAMAP-Rule" id="MF_01216"/>
    </source>
</evidence>
<name>A0A378AF09_KLEPO</name>
<keyword evidence="3 6" id="KW-0560">Oxidoreductase</keyword>
<comment type="subunit">
    <text evidence="6">Homodimer.</text>
</comment>